<proteinExistence type="predicted"/>
<feature type="transmembrane region" description="Helical" evidence="1">
    <location>
        <begin position="76"/>
        <end position="94"/>
    </location>
</feature>
<sequence length="180" mass="21940">MNDSFFADIKINQLKNSLLLSFILTNNNQFFYSNIFSSLKIKRYIYFLLSQYQAFIIKKSNFYQTNIKNLQLKKVIFIKIFIFVVFFSIQLDLFQGESSLIIFQIIICRKHKLIKELVTLQYLEYLFSFNFNQILLIFHQYQCCQVSRHLLKYLYQFFSQVAEHHIYFEQVYQIILLYSQ</sequence>
<dbReference type="AlphaFoldDB" id="W7XLL8"/>
<evidence type="ECO:0000313" key="3">
    <source>
        <dbReference type="Proteomes" id="UP000009168"/>
    </source>
</evidence>
<dbReference type="GeneID" id="24437029"/>
<organism evidence="2 3">
    <name type="scientific">Tetrahymena thermophila (strain SB210)</name>
    <dbReference type="NCBI Taxonomy" id="312017"/>
    <lineage>
        <taxon>Eukaryota</taxon>
        <taxon>Sar</taxon>
        <taxon>Alveolata</taxon>
        <taxon>Ciliophora</taxon>
        <taxon>Intramacronucleata</taxon>
        <taxon>Oligohymenophorea</taxon>
        <taxon>Hymenostomatida</taxon>
        <taxon>Tetrahymenina</taxon>
        <taxon>Tetrahymenidae</taxon>
        <taxon>Tetrahymena</taxon>
    </lineage>
</organism>
<dbReference type="Proteomes" id="UP000009168">
    <property type="component" value="Unassembled WGS sequence"/>
</dbReference>
<keyword evidence="1" id="KW-0472">Membrane</keyword>
<dbReference type="RefSeq" id="XP_012650951.1">
    <property type="nucleotide sequence ID" value="XM_012795497.1"/>
</dbReference>
<protein>
    <submittedName>
        <fullName evidence="2">Transmembrane protein, putative</fullName>
    </submittedName>
</protein>
<evidence type="ECO:0000256" key="1">
    <source>
        <dbReference type="SAM" id="Phobius"/>
    </source>
</evidence>
<keyword evidence="1" id="KW-1133">Transmembrane helix</keyword>
<dbReference type="EMBL" id="GG662853">
    <property type="protein sequence ID" value="EWS76514.1"/>
    <property type="molecule type" value="Genomic_DNA"/>
</dbReference>
<reference evidence="3" key="1">
    <citation type="journal article" date="2006" name="PLoS Biol.">
        <title>Macronuclear genome sequence of the ciliate Tetrahymena thermophila, a model eukaryote.</title>
        <authorList>
            <person name="Eisen J.A."/>
            <person name="Coyne R.S."/>
            <person name="Wu M."/>
            <person name="Wu D."/>
            <person name="Thiagarajan M."/>
            <person name="Wortman J.R."/>
            <person name="Badger J.H."/>
            <person name="Ren Q."/>
            <person name="Amedeo P."/>
            <person name="Jones K.M."/>
            <person name="Tallon L.J."/>
            <person name="Delcher A.L."/>
            <person name="Salzberg S.L."/>
            <person name="Silva J.C."/>
            <person name="Haas B.J."/>
            <person name="Majoros W.H."/>
            <person name="Farzad M."/>
            <person name="Carlton J.M."/>
            <person name="Smith R.K. Jr."/>
            <person name="Garg J."/>
            <person name="Pearlman R.E."/>
            <person name="Karrer K.M."/>
            <person name="Sun L."/>
            <person name="Manning G."/>
            <person name="Elde N.C."/>
            <person name="Turkewitz A.P."/>
            <person name="Asai D.J."/>
            <person name="Wilkes D.E."/>
            <person name="Wang Y."/>
            <person name="Cai H."/>
            <person name="Collins K."/>
            <person name="Stewart B.A."/>
            <person name="Lee S.R."/>
            <person name="Wilamowska K."/>
            <person name="Weinberg Z."/>
            <person name="Ruzzo W.L."/>
            <person name="Wloga D."/>
            <person name="Gaertig J."/>
            <person name="Frankel J."/>
            <person name="Tsao C.-C."/>
            <person name="Gorovsky M.A."/>
            <person name="Keeling P.J."/>
            <person name="Waller R.F."/>
            <person name="Patron N.J."/>
            <person name="Cherry J.M."/>
            <person name="Stover N.A."/>
            <person name="Krieger C.J."/>
            <person name="del Toro C."/>
            <person name="Ryder H.F."/>
            <person name="Williamson S.C."/>
            <person name="Barbeau R.A."/>
            <person name="Hamilton E.P."/>
            <person name="Orias E."/>
        </authorList>
    </citation>
    <scope>NUCLEOTIDE SEQUENCE [LARGE SCALE GENOMIC DNA]</scope>
    <source>
        <strain evidence="3">SB210</strain>
    </source>
</reference>
<dbReference type="InParanoid" id="W7XLL8"/>
<name>W7XLL8_TETTS</name>
<dbReference type="KEGG" id="tet:TTHERM_000056119"/>
<evidence type="ECO:0000313" key="2">
    <source>
        <dbReference type="EMBL" id="EWS76514.1"/>
    </source>
</evidence>
<keyword evidence="1 2" id="KW-0812">Transmembrane</keyword>
<accession>W7XLL8</accession>
<gene>
    <name evidence="2" type="ORF">TTHERM_000056119</name>
</gene>
<keyword evidence="3" id="KW-1185">Reference proteome</keyword>